<sequence length="164" mass="18659">MNSQEKIARLLQLLMNKSILEPQTRKEMEEILGELGQISSISELICDLVHKAPYLSEEQADALETDLDEIFSKLNVEDSKSLGEKIKALKEEIIQGKFTFELKSIPSDASKTVMPSQEETEDLIKRVIDDIFGTLINNLPPDDKLRERIKIDNTIERAVNSFLK</sequence>
<comment type="caution">
    <text evidence="1">The sequence shown here is derived from an EMBL/GenBank/DDBJ whole genome shotgun (WGS) entry which is preliminary data.</text>
</comment>
<protein>
    <submittedName>
        <fullName evidence="1">Uncharacterized protein</fullName>
    </submittedName>
</protein>
<name>A0A1G2E4B3_9BACT</name>
<organism evidence="1 2">
    <name type="scientific">Candidatus Nealsonbacteria bacterium RIFCSPHIGHO2_01_FULL_43_31</name>
    <dbReference type="NCBI Taxonomy" id="1801665"/>
    <lineage>
        <taxon>Bacteria</taxon>
        <taxon>Candidatus Nealsoniibacteriota</taxon>
    </lineage>
</organism>
<proteinExistence type="predicted"/>
<dbReference type="AlphaFoldDB" id="A0A1G2E4B3"/>
<evidence type="ECO:0000313" key="2">
    <source>
        <dbReference type="Proteomes" id="UP000178721"/>
    </source>
</evidence>
<evidence type="ECO:0000313" key="1">
    <source>
        <dbReference type="EMBL" id="OGZ20091.1"/>
    </source>
</evidence>
<dbReference type="EMBL" id="MHMA01000026">
    <property type="protein sequence ID" value="OGZ20091.1"/>
    <property type="molecule type" value="Genomic_DNA"/>
</dbReference>
<dbReference type="Proteomes" id="UP000178721">
    <property type="component" value="Unassembled WGS sequence"/>
</dbReference>
<gene>
    <name evidence="1" type="ORF">A2654_02470</name>
</gene>
<accession>A0A1G2E4B3</accession>
<reference evidence="1 2" key="1">
    <citation type="journal article" date="2016" name="Nat. Commun.">
        <title>Thousands of microbial genomes shed light on interconnected biogeochemical processes in an aquifer system.</title>
        <authorList>
            <person name="Anantharaman K."/>
            <person name="Brown C.T."/>
            <person name="Hug L.A."/>
            <person name="Sharon I."/>
            <person name="Castelle C.J."/>
            <person name="Probst A.J."/>
            <person name="Thomas B.C."/>
            <person name="Singh A."/>
            <person name="Wilkins M.J."/>
            <person name="Karaoz U."/>
            <person name="Brodie E.L."/>
            <person name="Williams K.H."/>
            <person name="Hubbard S.S."/>
            <person name="Banfield J.F."/>
        </authorList>
    </citation>
    <scope>NUCLEOTIDE SEQUENCE [LARGE SCALE GENOMIC DNA]</scope>
</reference>